<proteinExistence type="inferred from homology"/>
<evidence type="ECO:0000313" key="4">
    <source>
        <dbReference type="Proteomes" id="UP001159405"/>
    </source>
</evidence>
<dbReference type="Proteomes" id="UP001159405">
    <property type="component" value="Unassembled WGS sequence"/>
</dbReference>
<sequence>MTSFVCRNLKCFPRQVLNYSTRQLLRHSPVLLLKRPKSSESNLSPAETAARTNWKCRQDLATAFRGLDFYGMGEGVCTHLTMIAPALNGDGDVMLMIPHGLHWSQATPSSLISVNDRGELVEGQGEVQIEATAIHKGVHDARKDAVCVFHLHAPYTTALGMLEEEVFDMYHQTHCRFYNDFAYDSNFEGAAKDCSEGDRLAKLIGDKSVLFMANHGVLFTGSTVAVTFDNAYFMERACMLQMIAMQTGKKLRKLPDDVSKLTHKQTKDELNYYANAHFEGVKAVLLEKDPEFLIK</sequence>
<feature type="domain" description="Class II aldolase/adducin N-terminal" evidence="2">
    <location>
        <begin position="58"/>
        <end position="242"/>
    </location>
</feature>
<evidence type="ECO:0000256" key="1">
    <source>
        <dbReference type="ARBA" id="ARBA00006274"/>
    </source>
</evidence>
<gene>
    <name evidence="3" type="ORF">PLOB_00009371</name>
</gene>
<dbReference type="PANTHER" id="PTHR10672">
    <property type="entry name" value="ADDUCIN"/>
    <property type="match status" value="1"/>
</dbReference>
<reference evidence="3 4" key="1">
    <citation type="submission" date="2022-05" db="EMBL/GenBank/DDBJ databases">
        <authorList>
            <consortium name="Genoscope - CEA"/>
            <person name="William W."/>
        </authorList>
    </citation>
    <scope>NUCLEOTIDE SEQUENCE [LARGE SCALE GENOMIC DNA]</scope>
</reference>
<accession>A0ABN8QQ87</accession>
<dbReference type="InterPro" id="IPR051017">
    <property type="entry name" value="Aldolase-II_Adducin_sf"/>
</dbReference>
<evidence type="ECO:0000313" key="3">
    <source>
        <dbReference type="EMBL" id="CAH3168732.1"/>
    </source>
</evidence>
<dbReference type="EMBL" id="CALNXK010000146">
    <property type="protein sequence ID" value="CAH3168732.1"/>
    <property type="molecule type" value="Genomic_DNA"/>
</dbReference>
<organism evidence="3 4">
    <name type="scientific">Porites lobata</name>
    <dbReference type="NCBI Taxonomy" id="104759"/>
    <lineage>
        <taxon>Eukaryota</taxon>
        <taxon>Metazoa</taxon>
        <taxon>Cnidaria</taxon>
        <taxon>Anthozoa</taxon>
        <taxon>Hexacorallia</taxon>
        <taxon>Scleractinia</taxon>
        <taxon>Fungiina</taxon>
        <taxon>Poritidae</taxon>
        <taxon>Porites</taxon>
    </lineage>
</organism>
<protein>
    <recommendedName>
        <fullName evidence="2">Class II aldolase/adducin N-terminal domain-containing protein</fullName>
    </recommendedName>
</protein>
<dbReference type="Gene3D" id="3.40.225.10">
    <property type="entry name" value="Class II aldolase/adducin N-terminal domain"/>
    <property type="match status" value="1"/>
</dbReference>
<keyword evidence="4" id="KW-1185">Reference proteome</keyword>
<name>A0ABN8QQ87_9CNID</name>
<dbReference type="InterPro" id="IPR036409">
    <property type="entry name" value="Aldolase_II/adducin_N_sf"/>
</dbReference>
<evidence type="ECO:0000259" key="2">
    <source>
        <dbReference type="SMART" id="SM01007"/>
    </source>
</evidence>
<comment type="similarity">
    <text evidence="1">Belongs to the aldolase class II family. Adducin subfamily.</text>
</comment>
<dbReference type="SUPFAM" id="SSF53639">
    <property type="entry name" value="AraD/HMP-PK domain-like"/>
    <property type="match status" value="1"/>
</dbReference>
<dbReference type="SMART" id="SM01007">
    <property type="entry name" value="Aldolase_II"/>
    <property type="match status" value="1"/>
</dbReference>
<dbReference type="Pfam" id="PF00596">
    <property type="entry name" value="Aldolase_II"/>
    <property type="match status" value="1"/>
</dbReference>
<dbReference type="InterPro" id="IPR001303">
    <property type="entry name" value="Aldolase_II/adducin_N"/>
</dbReference>
<comment type="caution">
    <text evidence="3">The sequence shown here is derived from an EMBL/GenBank/DDBJ whole genome shotgun (WGS) entry which is preliminary data.</text>
</comment>
<dbReference type="PANTHER" id="PTHR10672:SF21">
    <property type="entry name" value="CLASS II ALDOLASE_ADDUCIN N-TERMINAL DOMAIN-CONTAINING PROTEIN"/>
    <property type="match status" value="1"/>
</dbReference>